<reference evidence="3" key="1">
    <citation type="journal article" date="2019" name="Int. J. Syst. Evol. Microbiol.">
        <title>The Global Catalogue of Microorganisms (GCM) 10K type strain sequencing project: providing services to taxonomists for standard genome sequencing and annotation.</title>
        <authorList>
            <consortium name="The Broad Institute Genomics Platform"/>
            <consortium name="The Broad Institute Genome Sequencing Center for Infectious Disease"/>
            <person name="Wu L."/>
            <person name="Ma J."/>
        </authorList>
    </citation>
    <scope>NUCLEOTIDE SEQUENCE [LARGE SCALE GENOMIC DNA]</scope>
    <source>
        <strain evidence="3">KCTC 12848</strain>
    </source>
</reference>
<evidence type="ECO:0000313" key="3">
    <source>
        <dbReference type="Proteomes" id="UP001597425"/>
    </source>
</evidence>
<dbReference type="EMBL" id="JBHUJD010000031">
    <property type="protein sequence ID" value="MFD2312180.1"/>
    <property type="molecule type" value="Genomic_DNA"/>
</dbReference>
<dbReference type="InterPro" id="IPR018640">
    <property type="entry name" value="DUF2063"/>
</dbReference>
<gene>
    <name evidence="2" type="ORF">ACFSKX_17300</name>
</gene>
<sequence>MNALVEQQRSFMARLLDEERMLPADWNGRHAAGLAIYRNNYRTATVEALRSTFERTQRLVGESAFRRAATHHVIVNPPSSWTLDMAGEGFDETCKQLFAKDPEVAEIAWLEWAMHRAFVARDAAPLSAQAFTRICASVVDTNWEDLRLVFAPGLALAPVCHDLSRLWPSLSGAGEEPTILSLETPHHALVWRQGERPVFVLKPDIEAHMLAALENGATWGDTCATLVGELGEDTAVIEAGQMLGHWLSQGLICGIR</sequence>
<proteinExistence type="predicted"/>
<keyword evidence="2" id="KW-0238">DNA-binding</keyword>
<comment type="caution">
    <text evidence="2">The sequence shown here is derived from an EMBL/GenBank/DDBJ whole genome shotgun (WGS) entry which is preliminary data.</text>
</comment>
<dbReference type="Proteomes" id="UP001597425">
    <property type="component" value="Unassembled WGS sequence"/>
</dbReference>
<protein>
    <submittedName>
        <fullName evidence="2">DNA-binding domain-containing protein</fullName>
    </submittedName>
</protein>
<organism evidence="2 3">
    <name type="scientific">Microbulbifer halophilus</name>
    <dbReference type="NCBI Taxonomy" id="453963"/>
    <lineage>
        <taxon>Bacteria</taxon>
        <taxon>Pseudomonadati</taxon>
        <taxon>Pseudomonadota</taxon>
        <taxon>Gammaproteobacteria</taxon>
        <taxon>Cellvibrionales</taxon>
        <taxon>Microbulbiferaceae</taxon>
        <taxon>Microbulbifer</taxon>
    </lineage>
</organism>
<name>A0ABW5EHT6_9GAMM</name>
<dbReference type="GO" id="GO:0003677">
    <property type="term" value="F:DNA binding"/>
    <property type="evidence" value="ECO:0007669"/>
    <property type="project" value="UniProtKB-KW"/>
</dbReference>
<keyword evidence="3" id="KW-1185">Reference proteome</keyword>
<evidence type="ECO:0000313" key="2">
    <source>
        <dbReference type="EMBL" id="MFD2312180.1"/>
    </source>
</evidence>
<feature type="domain" description="Putative DNA-binding" evidence="1">
    <location>
        <begin position="6"/>
        <end position="91"/>
    </location>
</feature>
<dbReference type="Pfam" id="PF09836">
    <property type="entry name" value="DUF2063"/>
    <property type="match status" value="1"/>
</dbReference>
<dbReference type="RefSeq" id="WP_265723351.1">
    <property type="nucleotide sequence ID" value="NZ_JAPIVK010000047.1"/>
</dbReference>
<evidence type="ECO:0000259" key="1">
    <source>
        <dbReference type="Pfam" id="PF09836"/>
    </source>
</evidence>
<accession>A0ABW5EHT6</accession>